<dbReference type="Pfam" id="PF07690">
    <property type="entry name" value="MFS_1"/>
    <property type="match status" value="1"/>
</dbReference>
<evidence type="ECO:0000256" key="1">
    <source>
        <dbReference type="SAM" id="Phobius"/>
    </source>
</evidence>
<feature type="transmembrane region" description="Helical" evidence="1">
    <location>
        <begin position="345"/>
        <end position="369"/>
    </location>
</feature>
<proteinExistence type="predicted"/>
<feature type="transmembrane region" description="Helical" evidence="1">
    <location>
        <begin position="91"/>
        <end position="108"/>
    </location>
</feature>
<protein>
    <submittedName>
        <fullName evidence="2">MFS transporter, CP family, cyanate transporter</fullName>
    </submittedName>
</protein>
<feature type="transmembrane region" description="Helical" evidence="1">
    <location>
        <begin position="312"/>
        <end position="333"/>
    </location>
</feature>
<dbReference type="RefSeq" id="WP_084432221.1">
    <property type="nucleotide sequence ID" value="NZ_FWXV01000009.1"/>
</dbReference>
<dbReference type="Proteomes" id="UP000192674">
    <property type="component" value="Unassembled WGS sequence"/>
</dbReference>
<evidence type="ECO:0000313" key="2">
    <source>
        <dbReference type="EMBL" id="SMD23368.1"/>
    </source>
</evidence>
<dbReference type="InterPro" id="IPR036259">
    <property type="entry name" value="MFS_trans_sf"/>
</dbReference>
<dbReference type="EMBL" id="FWXV01000009">
    <property type="protein sequence ID" value="SMD23368.1"/>
    <property type="molecule type" value="Genomic_DNA"/>
</dbReference>
<feature type="transmembrane region" description="Helical" evidence="1">
    <location>
        <begin position="148"/>
        <end position="173"/>
    </location>
</feature>
<feature type="transmembrane region" description="Helical" evidence="1">
    <location>
        <begin position="375"/>
        <end position="397"/>
    </location>
</feature>
<dbReference type="PANTHER" id="PTHR23523">
    <property type="match status" value="1"/>
</dbReference>
<sequence>MSAGASTISDRAADTRVTTARRVLLIAGILLVAANLRGALTSVGPLLETIRRSEGLSAGQAGLLSALPLLTFAVFSPQVPRLARRVGMERLTWCALLALAVGIVLRSVPLSGMLWLGTILLGLSIAVGNVLLPALLKRDFPDRVAPMTSLYSVTMGVVGAVVSGLAVPLAGVLPGGWRTALGSLAGLALIAFAIWAPQALGRQARPVMERVSTTRTPWRSALAWQVTAYMGLQSFGFYIVLSWFPAIMNDNGISEENSGWLLLLLQVLGVTMSAAIPLVANKMRDQRLLATGGSLLSLAGYVGMLIAPEFAVLWAIIVGLASGICFVLALLFFTLRAADSYGAAALSGMAQSIGYLFATTGPVLFGALHDWTHSWSLPLIVLMVAVSVQAAMGLGAGRNLTVH</sequence>
<feature type="transmembrane region" description="Helical" evidence="1">
    <location>
        <begin position="114"/>
        <end position="136"/>
    </location>
</feature>
<keyword evidence="1" id="KW-0812">Transmembrane</keyword>
<feature type="transmembrane region" description="Helical" evidence="1">
    <location>
        <begin position="23"/>
        <end position="40"/>
    </location>
</feature>
<dbReference type="AlphaFoldDB" id="A0A1W2FP38"/>
<feature type="transmembrane region" description="Helical" evidence="1">
    <location>
        <begin position="221"/>
        <end position="240"/>
    </location>
</feature>
<accession>A0A1W2FP38</accession>
<dbReference type="OrthoDB" id="5317164at2"/>
<dbReference type="GO" id="GO:0022857">
    <property type="term" value="F:transmembrane transporter activity"/>
    <property type="evidence" value="ECO:0007669"/>
    <property type="project" value="InterPro"/>
</dbReference>
<organism evidence="2 3">
    <name type="scientific">Kibdelosporangium aridum</name>
    <dbReference type="NCBI Taxonomy" id="2030"/>
    <lineage>
        <taxon>Bacteria</taxon>
        <taxon>Bacillati</taxon>
        <taxon>Actinomycetota</taxon>
        <taxon>Actinomycetes</taxon>
        <taxon>Pseudonocardiales</taxon>
        <taxon>Pseudonocardiaceae</taxon>
        <taxon>Kibdelosporangium</taxon>
    </lineage>
</organism>
<gene>
    <name evidence="2" type="ORF">SAMN05661093_07936</name>
</gene>
<dbReference type="SUPFAM" id="SSF103473">
    <property type="entry name" value="MFS general substrate transporter"/>
    <property type="match status" value="1"/>
</dbReference>
<evidence type="ECO:0000313" key="3">
    <source>
        <dbReference type="Proteomes" id="UP000192674"/>
    </source>
</evidence>
<name>A0A1W2FP38_KIBAR</name>
<feature type="transmembrane region" description="Helical" evidence="1">
    <location>
        <begin position="60"/>
        <end position="79"/>
    </location>
</feature>
<dbReference type="Gene3D" id="1.20.1250.20">
    <property type="entry name" value="MFS general substrate transporter like domains"/>
    <property type="match status" value="2"/>
</dbReference>
<keyword evidence="1" id="KW-0472">Membrane</keyword>
<dbReference type="PANTHER" id="PTHR23523:SF2">
    <property type="entry name" value="2-NITROIMIDAZOLE TRANSPORTER"/>
    <property type="match status" value="1"/>
</dbReference>
<dbReference type="InterPro" id="IPR052524">
    <property type="entry name" value="MFS_Cyanate_Porter"/>
</dbReference>
<feature type="transmembrane region" description="Helical" evidence="1">
    <location>
        <begin position="260"/>
        <end position="280"/>
    </location>
</feature>
<dbReference type="CDD" id="cd17339">
    <property type="entry name" value="MFS_NIMT_CynX_like"/>
    <property type="match status" value="1"/>
</dbReference>
<keyword evidence="1" id="KW-1133">Transmembrane helix</keyword>
<reference evidence="2 3" key="1">
    <citation type="submission" date="2017-04" db="EMBL/GenBank/DDBJ databases">
        <authorList>
            <person name="Afonso C.L."/>
            <person name="Miller P.J."/>
            <person name="Scott M.A."/>
            <person name="Spackman E."/>
            <person name="Goraichik I."/>
            <person name="Dimitrov K.M."/>
            <person name="Suarez D.L."/>
            <person name="Swayne D.E."/>
        </authorList>
    </citation>
    <scope>NUCLEOTIDE SEQUENCE [LARGE SCALE GENOMIC DNA]</scope>
    <source>
        <strain evidence="2 3">DSM 43828</strain>
    </source>
</reference>
<keyword evidence="3" id="KW-1185">Reference proteome</keyword>
<feature type="transmembrane region" description="Helical" evidence="1">
    <location>
        <begin position="287"/>
        <end position="306"/>
    </location>
</feature>
<dbReference type="InterPro" id="IPR011701">
    <property type="entry name" value="MFS"/>
</dbReference>
<feature type="transmembrane region" description="Helical" evidence="1">
    <location>
        <begin position="179"/>
        <end position="200"/>
    </location>
</feature>